<dbReference type="PANTHER" id="PTHR30386:SF28">
    <property type="entry name" value="EXPORTED PROTEIN"/>
    <property type="match status" value="1"/>
</dbReference>
<dbReference type="Gene3D" id="2.40.30.170">
    <property type="match status" value="1"/>
</dbReference>
<evidence type="ECO:0000259" key="3">
    <source>
        <dbReference type="Pfam" id="PF26002"/>
    </source>
</evidence>
<dbReference type="InterPro" id="IPR058625">
    <property type="entry name" value="MdtA-like_BSH"/>
</dbReference>
<dbReference type="RefSeq" id="WP_127802865.1">
    <property type="nucleotide sequence ID" value="NZ_SACY01000002.1"/>
</dbReference>
<dbReference type="OrthoDB" id="594147at2"/>
<protein>
    <submittedName>
        <fullName evidence="4">HlyD family efflux transporter periplasmic adaptor subunit</fullName>
    </submittedName>
</protein>
<dbReference type="AlphaFoldDB" id="A0A437PTX4"/>
<dbReference type="InterPro" id="IPR058982">
    <property type="entry name" value="Beta-barrel_AprE"/>
</dbReference>
<evidence type="ECO:0000259" key="2">
    <source>
        <dbReference type="Pfam" id="PF25917"/>
    </source>
</evidence>
<dbReference type="InterPro" id="IPR050739">
    <property type="entry name" value="MFP"/>
</dbReference>
<keyword evidence="1" id="KW-0472">Membrane</keyword>
<proteinExistence type="predicted"/>
<accession>A0A437PTX4</accession>
<keyword evidence="5" id="KW-1185">Reference proteome</keyword>
<name>A0A437PTX4_9BACT</name>
<evidence type="ECO:0000313" key="4">
    <source>
        <dbReference type="EMBL" id="RVU25711.1"/>
    </source>
</evidence>
<dbReference type="Pfam" id="PF25917">
    <property type="entry name" value="BSH_RND"/>
    <property type="match status" value="1"/>
</dbReference>
<keyword evidence="1" id="KW-1133">Transmembrane helix</keyword>
<evidence type="ECO:0000256" key="1">
    <source>
        <dbReference type="SAM" id="Phobius"/>
    </source>
</evidence>
<dbReference type="PANTHER" id="PTHR30386">
    <property type="entry name" value="MEMBRANE FUSION SUBUNIT OF EMRAB-TOLC MULTIDRUG EFFLUX PUMP"/>
    <property type="match status" value="1"/>
</dbReference>
<dbReference type="Pfam" id="PF26002">
    <property type="entry name" value="Beta-barrel_AprE"/>
    <property type="match status" value="1"/>
</dbReference>
<gene>
    <name evidence="4" type="ORF">EOJ36_04655</name>
</gene>
<dbReference type="Proteomes" id="UP000282832">
    <property type="component" value="Unassembled WGS sequence"/>
</dbReference>
<feature type="transmembrane region" description="Helical" evidence="1">
    <location>
        <begin position="22"/>
        <end position="44"/>
    </location>
</feature>
<organism evidence="4 5">
    <name type="scientific">Sandaracinomonas limnophila</name>
    <dbReference type="NCBI Taxonomy" id="1862386"/>
    <lineage>
        <taxon>Bacteria</taxon>
        <taxon>Pseudomonadati</taxon>
        <taxon>Bacteroidota</taxon>
        <taxon>Cytophagia</taxon>
        <taxon>Cytophagales</taxon>
        <taxon>Flectobacillaceae</taxon>
        <taxon>Sandaracinomonas</taxon>
    </lineage>
</organism>
<reference evidence="4 5" key="1">
    <citation type="submission" date="2019-01" db="EMBL/GenBank/DDBJ databases">
        <authorList>
            <person name="Chen W.-M."/>
        </authorList>
    </citation>
    <scope>NUCLEOTIDE SEQUENCE [LARGE SCALE GENOMIC DNA]</scope>
    <source>
        <strain evidence="4 5">FSY-15</strain>
    </source>
</reference>
<feature type="domain" description="Multidrug resistance protein MdtA-like barrel-sandwich hybrid" evidence="2">
    <location>
        <begin position="61"/>
        <end position="242"/>
    </location>
</feature>
<sequence length="378" mass="43563">MYSFDLENSVENLIAKNQVKSFSFYGIVLLLLLATLCSLPFIFVDVSSQARGIVRPAGDNVPIVSLVSGNIIRLHMKNNLRVKRGDTLLLVDAQSIDSQVALNKNFQSQTQQNLQDLEQMILGEKSLHLQLDHNQEDFEKYLSQQKELETKIQVANAIFQRNKRLFAEKVIPASEFERYESDKQLAEEALLSFQKQQKAQWQRQRKEHLDAQKNYLGTLQKYSIEKKNYIIKAPISGTITNYKGYESHSFVGAATQLAEISPDNELLVECQVSPRDIGLVKIGQQVRLQMDAFNYNQWGFVDAEVWEIDHQPQVQNQDVFFRVKCLMKENVLQLKNGYKAEIQKGMTLTARFIITRRSIYQLLFDKIDQWLNPSIKPA</sequence>
<keyword evidence="1" id="KW-0812">Transmembrane</keyword>
<comment type="caution">
    <text evidence="4">The sequence shown here is derived from an EMBL/GenBank/DDBJ whole genome shotgun (WGS) entry which is preliminary data.</text>
</comment>
<evidence type="ECO:0000313" key="5">
    <source>
        <dbReference type="Proteomes" id="UP000282832"/>
    </source>
</evidence>
<dbReference type="EMBL" id="SACY01000002">
    <property type="protein sequence ID" value="RVU25711.1"/>
    <property type="molecule type" value="Genomic_DNA"/>
</dbReference>
<feature type="domain" description="AprE-like beta-barrel" evidence="3">
    <location>
        <begin position="266"/>
        <end position="352"/>
    </location>
</feature>